<sequence>MNGLSRLLRKNSDKKSSRKSDKKSPNVPISGVKPILKSYNTDLVDSTILAHSSQINLNSTNNLENPDFSECYKVLRKSYSTENLNTTNSELSIQSKTSNESSLKSFKKFFNFSRPSKLKQRDSLSFKTSDSSKKNPIKNIFSHKSSIKSNSSLTDDLATEYFSHSNNTDSQDIDEPTALNTLYNLLNQLIELNTQNRSKAEELVLRFNILQESFNELEDKIVNGIIVYPGINVSDQADEKTLKENTDGMSLMLLDDKSIDINSSIGDVFKMIHGAESSITDQESRCKSVSLLASEYSGTQQYTHKPPTIIGYIKTNSVSESQITTIDSESINIEKNEEGQTKKNLNSQFKVSTMSLPKYILLNNQKNLSNDKLTDISHMELQRK</sequence>
<dbReference type="STRING" id="61424.A0A2T9Z468"/>
<dbReference type="AlphaFoldDB" id="A0A2T9Z468"/>
<proteinExistence type="predicted"/>
<keyword evidence="3" id="KW-1185">Reference proteome</keyword>
<reference evidence="2 3" key="1">
    <citation type="journal article" date="2018" name="MBio">
        <title>Comparative Genomics Reveals the Core Gene Toolbox for the Fungus-Insect Symbiosis.</title>
        <authorList>
            <person name="Wang Y."/>
            <person name="Stata M."/>
            <person name="Wang W."/>
            <person name="Stajich J.E."/>
            <person name="White M.M."/>
            <person name="Moncalvo J.M."/>
        </authorList>
    </citation>
    <scope>NUCLEOTIDE SEQUENCE [LARGE SCALE GENOMIC DNA]</scope>
    <source>
        <strain evidence="2 3">AUS-77-4</strain>
    </source>
</reference>
<feature type="region of interest" description="Disordered" evidence="1">
    <location>
        <begin position="1"/>
        <end position="31"/>
    </location>
</feature>
<name>A0A2T9Z468_9FUNG</name>
<accession>A0A2T9Z468</accession>
<protein>
    <submittedName>
        <fullName evidence="2">Uncharacterized protein</fullName>
    </submittedName>
</protein>
<feature type="compositionally biased region" description="Basic and acidic residues" evidence="1">
    <location>
        <begin position="10"/>
        <end position="24"/>
    </location>
</feature>
<evidence type="ECO:0000313" key="3">
    <source>
        <dbReference type="Proteomes" id="UP000245699"/>
    </source>
</evidence>
<dbReference type="Proteomes" id="UP000245699">
    <property type="component" value="Unassembled WGS sequence"/>
</dbReference>
<evidence type="ECO:0000256" key="1">
    <source>
        <dbReference type="SAM" id="MobiDB-lite"/>
    </source>
</evidence>
<dbReference type="OrthoDB" id="5578990at2759"/>
<organism evidence="2 3">
    <name type="scientific">Furculomyces boomerangus</name>
    <dbReference type="NCBI Taxonomy" id="61424"/>
    <lineage>
        <taxon>Eukaryota</taxon>
        <taxon>Fungi</taxon>
        <taxon>Fungi incertae sedis</taxon>
        <taxon>Zoopagomycota</taxon>
        <taxon>Kickxellomycotina</taxon>
        <taxon>Harpellomycetes</taxon>
        <taxon>Harpellales</taxon>
        <taxon>Harpellaceae</taxon>
        <taxon>Furculomyces</taxon>
    </lineage>
</organism>
<dbReference type="EMBL" id="MBFT01000040">
    <property type="protein sequence ID" value="PVU99359.1"/>
    <property type="molecule type" value="Genomic_DNA"/>
</dbReference>
<comment type="caution">
    <text evidence="2">The sequence shown here is derived from an EMBL/GenBank/DDBJ whole genome shotgun (WGS) entry which is preliminary data.</text>
</comment>
<evidence type="ECO:0000313" key="2">
    <source>
        <dbReference type="EMBL" id="PVU99359.1"/>
    </source>
</evidence>
<gene>
    <name evidence="2" type="ORF">BB559_000769</name>
</gene>